<feature type="domain" description="RDRP C-terminal head" evidence="11">
    <location>
        <begin position="1008"/>
        <end position="1151"/>
    </location>
</feature>
<evidence type="ECO:0000259" key="9">
    <source>
        <dbReference type="Pfam" id="PF05183"/>
    </source>
</evidence>
<feature type="non-terminal residue" evidence="12">
    <location>
        <position position="1"/>
    </location>
</feature>
<dbReference type="GO" id="GO:0031380">
    <property type="term" value="C:nuclear RNA-directed RNA polymerase complex"/>
    <property type="evidence" value="ECO:0007669"/>
    <property type="project" value="TreeGrafter"/>
</dbReference>
<reference evidence="12 13" key="1">
    <citation type="submission" date="2015-01" db="EMBL/GenBank/DDBJ databases">
        <title>Evolution of Trichinella species and genotypes.</title>
        <authorList>
            <person name="Korhonen P.K."/>
            <person name="Edoardo P."/>
            <person name="Giuseppe L.R."/>
            <person name="Gasser R.B."/>
        </authorList>
    </citation>
    <scope>NUCLEOTIDE SEQUENCE [LARGE SCALE GENOMIC DNA]</scope>
    <source>
        <strain evidence="12">ISS13</strain>
    </source>
</reference>
<keyword evidence="3 8" id="KW-0808">Transferase</keyword>
<keyword evidence="5 8" id="KW-0694">RNA-binding</keyword>
<organism evidence="12 13">
    <name type="scientific">Trichinella pseudospiralis</name>
    <name type="common">Parasitic roundworm</name>
    <dbReference type="NCBI Taxonomy" id="6337"/>
    <lineage>
        <taxon>Eukaryota</taxon>
        <taxon>Metazoa</taxon>
        <taxon>Ecdysozoa</taxon>
        <taxon>Nematoda</taxon>
        <taxon>Enoplea</taxon>
        <taxon>Dorylaimia</taxon>
        <taxon>Trichinellida</taxon>
        <taxon>Trichinellidae</taxon>
        <taxon>Trichinella</taxon>
    </lineage>
</organism>
<dbReference type="GO" id="GO:0003723">
    <property type="term" value="F:RNA binding"/>
    <property type="evidence" value="ECO:0007669"/>
    <property type="project" value="UniProtKB-KW"/>
</dbReference>
<evidence type="ECO:0000256" key="3">
    <source>
        <dbReference type="ARBA" id="ARBA00022679"/>
    </source>
</evidence>
<evidence type="ECO:0000256" key="6">
    <source>
        <dbReference type="ARBA" id="ARBA00023158"/>
    </source>
</evidence>
<dbReference type="Pfam" id="PF26253">
    <property type="entry name" value="RdRP_head"/>
    <property type="match status" value="1"/>
</dbReference>
<dbReference type="EC" id="2.7.7.48" evidence="8"/>
<feature type="domain" description="RDRP core" evidence="9">
    <location>
        <begin position="418"/>
        <end position="982"/>
    </location>
</feature>
<evidence type="ECO:0000313" key="12">
    <source>
        <dbReference type="EMBL" id="KRY77298.1"/>
    </source>
</evidence>
<proteinExistence type="inferred from homology"/>
<comment type="catalytic activity">
    <reaction evidence="7 8">
        <text>RNA(n) + a ribonucleoside 5'-triphosphate = RNA(n+1) + diphosphate</text>
        <dbReference type="Rhea" id="RHEA:21248"/>
        <dbReference type="Rhea" id="RHEA-COMP:14527"/>
        <dbReference type="Rhea" id="RHEA-COMP:17342"/>
        <dbReference type="ChEBI" id="CHEBI:33019"/>
        <dbReference type="ChEBI" id="CHEBI:61557"/>
        <dbReference type="ChEBI" id="CHEBI:140395"/>
        <dbReference type="EC" id="2.7.7.48"/>
    </reaction>
</comment>
<evidence type="ECO:0000256" key="7">
    <source>
        <dbReference type="ARBA" id="ARBA00048744"/>
    </source>
</evidence>
<dbReference type="InterPro" id="IPR007855">
    <property type="entry name" value="RDRP"/>
</dbReference>
<evidence type="ECO:0000256" key="5">
    <source>
        <dbReference type="ARBA" id="ARBA00022884"/>
    </source>
</evidence>
<evidence type="ECO:0000256" key="1">
    <source>
        <dbReference type="ARBA" id="ARBA00005762"/>
    </source>
</evidence>
<dbReference type="PANTHER" id="PTHR23079">
    <property type="entry name" value="RNA-DEPENDENT RNA POLYMERASE"/>
    <property type="match status" value="1"/>
</dbReference>
<evidence type="ECO:0000259" key="10">
    <source>
        <dbReference type="Pfam" id="PF24642"/>
    </source>
</evidence>
<dbReference type="GO" id="GO:0030422">
    <property type="term" value="P:siRNA processing"/>
    <property type="evidence" value="ECO:0007669"/>
    <property type="project" value="TreeGrafter"/>
</dbReference>
<dbReference type="Pfam" id="PF05183">
    <property type="entry name" value="RdRP"/>
    <property type="match status" value="1"/>
</dbReference>
<dbReference type="GO" id="GO:0003968">
    <property type="term" value="F:RNA-directed RNA polymerase activity"/>
    <property type="evidence" value="ECO:0007669"/>
    <property type="project" value="UniProtKB-KW"/>
</dbReference>
<protein>
    <recommendedName>
        <fullName evidence="8">RNA-dependent RNA polymerase</fullName>
        <ecNumber evidence="8">2.7.7.48</ecNumber>
    </recommendedName>
</protein>
<dbReference type="PANTHER" id="PTHR23079:SF55">
    <property type="entry name" value="RNA-DIRECTED RNA POLYMERASE"/>
    <property type="match status" value="1"/>
</dbReference>
<dbReference type="Pfam" id="PF24642">
    <property type="entry name" value="DUF7636"/>
    <property type="match status" value="1"/>
</dbReference>
<evidence type="ECO:0000259" key="11">
    <source>
        <dbReference type="Pfam" id="PF26253"/>
    </source>
</evidence>
<feature type="domain" description="DUF7636" evidence="10">
    <location>
        <begin position="1339"/>
        <end position="1409"/>
    </location>
</feature>
<sequence length="1431" mass="165135">LEFGCCKICSSLFVKMSNANEYFEELLISVCMAKEATDKSSLFSKAKSFLSSVCEPLSLDFSIRPCLTQENVDLSTEKFYVSISSNWESLKNFQNTVREVIYRWCSVTRGNLHEQPLLELNNDALFPFKLVSLHRYNLQEKLSLGFMLNLGIFTEQCVVDLRGSWMAKAVFEHDRRSLSILILKKQSNIIASKLLVPYDCISAIQVDFNVNKADVYFTLRYPPYVHGLDPDSELKSQKKSLVRLNEFFDCNMENFGKCKVMKMTIKVEKLIAFKNFFWCFMARMKRRSWNSKIFIGAVQTISVDNLVREDFAKVDISDWPFTCQYYWLALRSRHHGIGYQMNNRFFDDVSRCMKKNMRSTQVGFIHLLCIIDNNSQLIVNVPQRFWQAYNKCCSLSENDYSIELDLDEPYVSVRKVIVTPTQVLLSVPDKMMSNRILRKFGSDLALRMIFRDESGSRILASRFSVQSLKQIVAKIMLKGLQIGPRLYKFLGWSNSQLRDHGCYFYATTEQVSVEEIRRWMGDFSSIRNVPKLMSRMGQCFTQAFAITAIPFNPDSKEILIETDVQSNDSKFCFSDGIGRMSTKLAQEVSERLELYPVPSAFQIRYAGFKGMLCVDPRLEGDVKMVFRRSMHKFRTEGVHTLEIVKHSQPCEVNLNRPLIMILDQVAFKEGSLVHGRIQNRIMQLLDEQICELSQMLLFENQAKCALTGTLALEINFQKLADAQFRFTDEPFFRSMLLACYKFKIREKLFRMKIDIDPSLGRTMYGVMDELGLLHPGQVFIQCSANIQRPGEDKRVITGKVLVTKSPSVVPGDVRILTAVDLEVYHYLNDVIVFPKIGYRPVTDQMAGSDLDGDEYAVIWDQELMFNRNYQAMSYDKIVPPEIDGDITSDKMVDFFLHYICSDSIGRIAIAHLVASDEYGIFHRISNSIAKKHAMSVDFSKTGITPPNLEDDEIPSKYPDYIPKNCNSLYTSKWLLGKLYRKVQMLNCIAELSMARKVTIANADPHLRIVEAGHFEEKAKTIFQRYKNELHSLLDEYGIENEFQLITGKITKMRNRLSDGERDDFSYYNTEKVLKVRLGMLQMKYKKLFRNQFPSIANKEELVNCEEAQAAASAWYLVAYRDAETSHRSALSFPWLVWEVLIALKLKTSQKLAHVDPVVLNLQNFINTQRMNNEQLLEIVDQILSDSKVSNENEHFNDLKRTLYTLLNWCDSVGLFIKGGLQVVNVVGQLLVSFAISLEKPIESGIEVLELNDDNDDASFRSKDRQVYSARVLLQFLEQCVNRKFDFSAEAEEFSKSPEANILYRSAFKQYHGMAVSANFRGLFPGDGVNDETNILLSDVREMDPIMLRLSHATLSYLRYDEIVDMLKAWSKCEDIVMRKVRYERDRYGRFLISAYGTLQARRRLQSILLSADIEEWFQNKQCNCDVDEMGW</sequence>
<evidence type="ECO:0000256" key="8">
    <source>
        <dbReference type="RuleBase" id="RU363098"/>
    </source>
</evidence>
<comment type="similarity">
    <text evidence="1 8">Belongs to the RdRP family.</text>
</comment>
<name>A0A0V1EUW1_TRIPS</name>
<keyword evidence="4 8" id="KW-0548">Nucleotidyltransferase</keyword>
<accession>A0A0V1EUW1</accession>
<dbReference type="EMBL" id="JYDR01000007">
    <property type="protein sequence ID" value="KRY77298.1"/>
    <property type="molecule type" value="Genomic_DNA"/>
</dbReference>
<dbReference type="InterPro" id="IPR058752">
    <property type="entry name" value="RDRP_C_head"/>
</dbReference>
<evidence type="ECO:0000256" key="2">
    <source>
        <dbReference type="ARBA" id="ARBA00022484"/>
    </source>
</evidence>
<keyword evidence="2 8" id="KW-0696">RNA-directed RNA polymerase</keyword>
<evidence type="ECO:0000256" key="4">
    <source>
        <dbReference type="ARBA" id="ARBA00022695"/>
    </source>
</evidence>
<gene>
    <name evidence="12" type="primary">RDR1</name>
    <name evidence="12" type="ORF">T4A_2984</name>
</gene>
<dbReference type="Proteomes" id="UP000054632">
    <property type="component" value="Unassembled WGS sequence"/>
</dbReference>
<evidence type="ECO:0000313" key="13">
    <source>
        <dbReference type="Proteomes" id="UP000054632"/>
    </source>
</evidence>
<keyword evidence="6" id="KW-0943">RNA-mediated gene silencing</keyword>
<comment type="caution">
    <text evidence="12">The sequence shown here is derived from an EMBL/GenBank/DDBJ whole genome shotgun (WGS) entry which is preliminary data.</text>
</comment>
<dbReference type="InterPro" id="IPR056053">
    <property type="entry name" value="DUF7636"/>
</dbReference>
<dbReference type="InterPro" id="IPR057596">
    <property type="entry name" value="RDRP_core"/>
</dbReference>